<evidence type="ECO:0000313" key="6">
    <source>
        <dbReference type="EMBL" id="KAK8600393.1"/>
    </source>
</evidence>
<keyword evidence="7" id="KW-1185">Reference proteome</keyword>
<dbReference type="Gene3D" id="3.40.50.300">
    <property type="entry name" value="P-loop containing nucleotide triphosphate hydrolases"/>
    <property type="match status" value="1"/>
</dbReference>
<sequence>MVVVDQLKATTTAFFKSSNRHVILKVKCWPYCLSDDVKTTLLITLWDRLTGGLLNGTITYNDKPFSNLMKRKNGFVAQDDVLHPRLTVTETLVFTALLRLPNSFSLEE</sequence>
<gene>
    <name evidence="6" type="ORF">V6N12_050247</name>
</gene>
<dbReference type="PANTHER" id="PTHR48041">
    <property type="entry name" value="ABC TRANSPORTER G FAMILY MEMBER 28"/>
    <property type="match status" value="1"/>
</dbReference>
<keyword evidence="4" id="KW-1133">Transmembrane helix</keyword>
<comment type="subcellular location">
    <subcellularLocation>
        <location evidence="1">Membrane</location>
        <topology evidence="1">Multi-pass membrane protein</topology>
    </subcellularLocation>
</comment>
<proteinExistence type="predicted"/>
<dbReference type="EMBL" id="JBBPBM010000001">
    <property type="protein sequence ID" value="KAK8600393.1"/>
    <property type="molecule type" value="Genomic_DNA"/>
</dbReference>
<keyword evidence="5" id="KW-0472">Membrane</keyword>
<evidence type="ECO:0000256" key="1">
    <source>
        <dbReference type="ARBA" id="ARBA00004141"/>
    </source>
</evidence>
<keyword evidence="2" id="KW-0813">Transport</keyword>
<evidence type="ECO:0000256" key="5">
    <source>
        <dbReference type="ARBA" id="ARBA00023136"/>
    </source>
</evidence>
<evidence type="ECO:0000256" key="4">
    <source>
        <dbReference type="ARBA" id="ARBA00022989"/>
    </source>
</evidence>
<keyword evidence="3" id="KW-0812">Transmembrane</keyword>
<accession>A0ABR2GC03</accession>
<reference evidence="6 7" key="1">
    <citation type="journal article" date="2024" name="G3 (Bethesda)">
        <title>Genome assembly of Hibiscus sabdariffa L. provides insights into metabolisms of medicinal natural products.</title>
        <authorList>
            <person name="Kim T."/>
        </authorList>
    </citation>
    <scope>NUCLEOTIDE SEQUENCE [LARGE SCALE GENOMIC DNA]</scope>
    <source>
        <strain evidence="6">TK-2024</strain>
        <tissue evidence="6">Old leaves</tissue>
    </source>
</reference>
<comment type="caution">
    <text evidence="6">The sequence shown here is derived from an EMBL/GenBank/DDBJ whole genome shotgun (WGS) entry which is preliminary data.</text>
</comment>
<dbReference type="Proteomes" id="UP001472677">
    <property type="component" value="Unassembled WGS sequence"/>
</dbReference>
<evidence type="ECO:0000313" key="7">
    <source>
        <dbReference type="Proteomes" id="UP001472677"/>
    </source>
</evidence>
<dbReference type="InterPro" id="IPR050352">
    <property type="entry name" value="ABCG_transporters"/>
</dbReference>
<organism evidence="6 7">
    <name type="scientific">Hibiscus sabdariffa</name>
    <name type="common">roselle</name>
    <dbReference type="NCBI Taxonomy" id="183260"/>
    <lineage>
        <taxon>Eukaryota</taxon>
        <taxon>Viridiplantae</taxon>
        <taxon>Streptophyta</taxon>
        <taxon>Embryophyta</taxon>
        <taxon>Tracheophyta</taxon>
        <taxon>Spermatophyta</taxon>
        <taxon>Magnoliopsida</taxon>
        <taxon>eudicotyledons</taxon>
        <taxon>Gunneridae</taxon>
        <taxon>Pentapetalae</taxon>
        <taxon>rosids</taxon>
        <taxon>malvids</taxon>
        <taxon>Malvales</taxon>
        <taxon>Malvaceae</taxon>
        <taxon>Malvoideae</taxon>
        <taxon>Hibiscus</taxon>
    </lineage>
</organism>
<name>A0ABR2GC03_9ROSI</name>
<evidence type="ECO:0000256" key="2">
    <source>
        <dbReference type="ARBA" id="ARBA00022448"/>
    </source>
</evidence>
<evidence type="ECO:0000256" key="3">
    <source>
        <dbReference type="ARBA" id="ARBA00022692"/>
    </source>
</evidence>
<dbReference type="InterPro" id="IPR027417">
    <property type="entry name" value="P-loop_NTPase"/>
</dbReference>
<dbReference type="PANTHER" id="PTHR48041:SF22">
    <property type="entry name" value="ABC TRANSPORTER G FAMILY MEMBER 9"/>
    <property type="match status" value="1"/>
</dbReference>
<protein>
    <submittedName>
        <fullName evidence="6">Uncharacterized protein</fullName>
    </submittedName>
</protein>